<dbReference type="SUPFAM" id="SSF51905">
    <property type="entry name" value="FAD/NAD(P)-binding domain"/>
    <property type="match status" value="2"/>
</dbReference>
<dbReference type="PROSITE" id="PS51296">
    <property type="entry name" value="RIESKE"/>
    <property type="match status" value="1"/>
</dbReference>
<dbReference type="InterPro" id="IPR050446">
    <property type="entry name" value="FAD-oxidoreductase/Apoptosis"/>
</dbReference>
<sequence length="509" mass="53626">MADDTPDLTAGVALDDIPADGLLAGKVGDADVMLARWTDDAGRPQVSALSAACTHRGAQLPTGLRVGDSVVCPFHHACFDLRNGEAVSAPAIGPLGVWPVTVDGDRVTVQAAAEPAPGEPSRVDNDRGVTRVVVVGGGAGGFAAVERLRRVGYTGALALVSAEPNLPLDRPELSKNYLSGGKQVTDLPLLPADWYDEHDVETHLAVTATALDLAERVVSLSDGTELTYDALVLSTGGSPVRPDLPGFDRPDAFLLRTLEDADAIIAASEGKRVVVVGSGFIGLETAAALRQREVDVTVVAPGTVPMLRQLGEDLGRVLRSLHEENGTRFVDGRAAAWDGQALELEDGQRVEADLLVVGLGVEPRTALAQDAGLEVDDGVLVDATFETKVRGVFAVGDIARFPDPLTGRSIRVEHWAQAQRSGALAAVNLLGGQQAITEPPFYWTQQFGKSFRLSGHADSLEHGDADGSAADRQLLVTFREEGRVVAAAGLGRDRDLLKVEDSELRQPAL</sequence>
<keyword evidence="7" id="KW-0408">Iron</keyword>
<comment type="caution">
    <text evidence="10">The sequence shown here is derived from an EMBL/GenBank/DDBJ whole genome shotgun (WGS) entry which is preliminary data.</text>
</comment>
<dbReference type="Gene3D" id="3.30.390.30">
    <property type="match status" value="1"/>
</dbReference>
<evidence type="ECO:0000259" key="9">
    <source>
        <dbReference type="PROSITE" id="PS51296"/>
    </source>
</evidence>
<feature type="domain" description="Rieske" evidence="9">
    <location>
        <begin position="9"/>
        <end position="109"/>
    </location>
</feature>
<dbReference type="PRINTS" id="PR00368">
    <property type="entry name" value="FADPNR"/>
</dbReference>
<dbReference type="InterPro" id="IPR017941">
    <property type="entry name" value="Rieske_2Fe-2S"/>
</dbReference>
<keyword evidence="3" id="KW-0001">2Fe-2S</keyword>
<keyword evidence="2" id="KW-0285">Flavoprotein</keyword>
<dbReference type="PANTHER" id="PTHR43557:SF2">
    <property type="entry name" value="RIESKE DOMAIN-CONTAINING PROTEIN-RELATED"/>
    <property type="match status" value="1"/>
</dbReference>
<reference evidence="10 11" key="1">
    <citation type="submission" date="2020-08" db="EMBL/GenBank/DDBJ databases">
        <title>Sequencing the genomes of 1000 actinobacteria strains.</title>
        <authorList>
            <person name="Klenk H.-P."/>
        </authorList>
    </citation>
    <scope>NUCLEOTIDE SEQUENCE [LARGE SCALE GENOMIC DNA]</scope>
    <source>
        <strain evidence="10 11">DSM 11053</strain>
    </source>
</reference>
<comment type="cofactor">
    <cofactor evidence="1">
        <name>FAD</name>
        <dbReference type="ChEBI" id="CHEBI:57692"/>
    </cofactor>
</comment>
<dbReference type="GO" id="GO:0051537">
    <property type="term" value="F:2 iron, 2 sulfur cluster binding"/>
    <property type="evidence" value="ECO:0007669"/>
    <property type="project" value="UniProtKB-KW"/>
</dbReference>
<dbReference type="PRINTS" id="PR00411">
    <property type="entry name" value="PNDRDTASEI"/>
</dbReference>
<evidence type="ECO:0000313" key="10">
    <source>
        <dbReference type="EMBL" id="MBB3328978.1"/>
    </source>
</evidence>
<proteinExistence type="predicted"/>
<dbReference type="GO" id="GO:0046872">
    <property type="term" value="F:metal ion binding"/>
    <property type="evidence" value="ECO:0007669"/>
    <property type="project" value="UniProtKB-KW"/>
</dbReference>
<name>A0A7W5JZ31_9ACTN</name>
<keyword evidence="5" id="KW-0274">FAD</keyword>
<evidence type="ECO:0000256" key="7">
    <source>
        <dbReference type="ARBA" id="ARBA00023004"/>
    </source>
</evidence>
<dbReference type="InterPro" id="IPR023753">
    <property type="entry name" value="FAD/NAD-binding_dom"/>
</dbReference>
<evidence type="ECO:0000256" key="5">
    <source>
        <dbReference type="ARBA" id="ARBA00022827"/>
    </source>
</evidence>
<dbReference type="InterPro" id="IPR036188">
    <property type="entry name" value="FAD/NAD-bd_sf"/>
</dbReference>
<dbReference type="GO" id="GO:0005737">
    <property type="term" value="C:cytoplasm"/>
    <property type="evidence" value="ECO:0007669"/>
    <property type="project" value="TreeGrafter"/>
</dbReference>
<dbReference type="Pfam" id="PF07992">
    <property type="entry name" value="Pyr_redox_2"/>
    <property type="match status" value="1"/>
</dbReference>
<evidence type="ECO:0000256" key="8">
    <source>
        <dbReference type="ARBA" id="ARBA00023014"/>
    </source>
</evidence>
<dbReference type="InterPro" id="IPR036922">
    <property type="entry name" value="Rieske_2Fe-2S_sf"/>
</dbReference>
<organism evidence="10 11">
    <name type="scientific">Microlunatus antarcticus</name>
    <dbReference type="NCBI Taxonomy" id="53388"/>
    <lineage>
        <taxon>Bacteria</taxon>
        <taxon>Bacillati</taxon>
        <taxon>Actinomycetota</taxon>
        <taxon>Actinomycetes</taxon>
        <taxon>Propionibacteriales</taxon>
        <taxon>Propionibacteriaceae</taxon>
        <taxon>Microlunatus</taxon>
    </lineage>
</organism>
<keyword evidence="6" id="KW-0560">Oxidoreductase</keyword>
<evidence type="ECO:0000256" key="4">
    <source>
        <dbReference type="ARBA" id="ARBA00022723"/>
    </source>
</evidence>
<dbReference type="Gene3D" id="3.50.50.60">
    <property type="entry name" value="FAD/NAD(P)-binding domain"/>
    <property type="match status" value="2"/>
</dbReference>
<dbReference type="Proteomes" id="UP000565572">
    <property type="component" value="Unassembled WGS sequence"/>
</dbReference>
<dbReference type="GO" id="GO:0016651">
    <property type="term" value="F:oxidoreductase activity, acting on NAD(P)H"/>
    <property type="evidence" value="ECO:0007669"/>
    <property type="project" value="TreeGrafter"/>
</dbReference>
<evidence type="ECO:0000256" key="1">
    <source>
        <dbReference type="ARBA" id="ARBA00001974"/>
    </source>
</evidence>
<keyword evidence="8" id="KW-0411">Iron-sulfur</keyword>
<dbReference type="EMBL" id="JACHZG010000008">
    <property type="protein sequence ID" value="MBB3328978.1"/>
    <property type="molecule type" value="Genomic_DNA"/>
</dbReference>
<dbReference type="InterPro" id="IPR016156">
    <property type="entry name" value="FAD/NAD-linked_Rdtase_dimer_sf"/>
</dbReference>
<protein>
    <submittedName>
        <fullName evidence="10">NADPH-dependent 2,4-dienoyl-CoA reductase/sulfur reductase-like enzyme/nitrite reductase/ring-hydroxylating ferredoxin subunit</fullName>
    </submittedName>
</protein>
<keyword evidence="4" id="KW-0479">Metal-binding</keyword>
<evidence type="ECO:0000313" key="11">
    <source>
        <dbReference type="Proteomes" id="UP000565572"/>
    </source>
</evidence>
<dbReference type="GO" id="GO:0004497">
    <property type="term" value="F:monooxygenase activity"/>
    <property type="evidence" value="ECO:0007669"/>
    <property type="project" value="UniProtKB-ARBA"/>
</dbReference>
<dbReference type="PANTHER" id="PTHR43557">
    <property type="entry name" value="APOPTOSIS-INDUCING FACTOR 1"/>
    <property type="match status" value="1"/>
</dbReference>
<accession>A0A7W5JZ31</accession>
<keyword evidence="11" id="KW-1185">Reference proteome</keyword>
<dbReference type="Pfam" id="PF00355">
    <property type="entry name" value="Rieske"/>
    <property type="match status" value="1"/>
</dbReference>
<dbReference type="SUPFAM" id="SSF55424">
    <property type="entry name" value="FAD/NAD-linked reductases, dimerisation (C-terminal) domain"/>
    <property type="match status" value="1"/>
</dbReference>
<evidence type="ECO:0000256" key="3">
    <source>
        <dbReference type="ARBA" id="ARBA00022714"/>
    </source>
</evidence>
<gene>
    <name evidence="10" type="ORF">FHX39_003975</name>
</gene>
<evidence type="ECO:0000256" key="6">
    <source>
        <dbReference type="ARBA" id="ARBA00023002"/>
    </source>
</evidence>
<evidence type="ECO:0000256" key="2">
    <source>
        <dbReference type="ARBA" id="ARBA00022630"/>
    </source>
</evidence>
<dbReference type="Gene3D" id="2.102.10.10">
    <property type="entry name" value="Rieske [2Fe-2S] iron-sulphur domain"/>
    <property type="match status" value="1"/>
</dbReference>
<dbReference type="RefSeq" id="WP_183342428.1">
    <property type="nucleotide sequence ID" value="NZ_JACHZG010000008.1"/>
</dbReference>
<dbReference type="GO" id="GO:0016705">
    <property type="term" value="F:oxidoreductase activity, acting on paired donors, with incorporation or reduction of molecular oxygen"/>
    <property type="evidence" value="ECO:0007669"/>
    <property type="project" value="UniProtKB-ARBA"/>
</dbReference>
<dbReference type="AlphaFoldDB" id="A0A7W5JZ31"/>
<dbReference type="SUPFAM" id="SSF50022">
    <property type="entry name" value="ISP domain"/>
    <property type="match status" value="1"/>
</dbReference>